<sequence>MCLSKNMHHFRKMIFHFWHTNTQGQGIKL</sequence>
<organism evidence="1">
    <name type="scientific">Rhizophora mucronata</name>
    <name type="common">Asiatic mangrove</name>
    <dbReference type="NCBI Taxonomy" id="61149"/>
    <lineage>
        <taxon>Eukaryota</taxon>
        <taxon>Viridiplantae</taxon>
        <taxon>Streptophyta</taxon>
        <taxon>Embryophyta</taxon>
        <taxon>Tracheophyta</taxon>
        <taxon>Spermatophyta</taxon>
        <taxon>Magnoliopsida</taxon>
        <taxon>eudicotyledons</taxon>
        <taxon>Gunneridae</taxon>
        <taxon>Pentapetalae</taxon>
        <taxon>rosids</taxon>
        <taxon>fabids</taxon>
        <taxon>Malpighiales</taxon>
        <taxon>Rhizophoraceae</taxon>
        <taxon>Rhizophora</taxon>
    </lineage>
</organism>
<proteinExistence type="predicted"/>
<dbReference type="AlphaFoldDB" id="A0A2P2PRV9"/>
<evidence type="ECO:0000313" key="1">
    <source>
        <dbReference type="EMBL" id="MBX57478.1"/>
    </source>
</evidence>
<accession>A0A2P2PRV9</accession>
<dbReference type="EMBL" id="GGEC01076994">
    <property type="protein sequence ID" value="MBX57478.1"/>
    <property type="molecule type" value="Transcribed_RNA"/>
</dbReference>
<protein>
    <submittedName>
        <fullName evidence="1">Uncharacterized protein</fullName>
    </submittedName>
</protein>
<name>A0A2P2PRV9_RHIMU</name>
<reference evidence="1" key="1">
    <citation type="submission" date="2018-02" db="EMBL/GenBank/DDBJ databases">
        <title>Rhizophora mucronata_Transcriptome.</title>
        <authorList>
            <person name="Meera S.P."/>
            <person name="Sreeshan A."/>
            <person name="Augustine A."/>
        </authorList>
    </citation>
    <scope>NUCLEOTIDE SEQUENCE</scope>
    <source>
        <tissue evidence="1">Leaf</tissue>
    </source>
</reference>